<dbReference type="Pfam" id="PF13857">
    <property type="entry name" value="Ank_5"/>
    <property type="match status" value="1"/>
</dbReference>
<dbReference type="PROSITE" id="PS50088">
    <property type="entry name" value="ANK_REPEAT"/>
    <property type="match status" value="2"/>
</dbReference>
<sequence>MLCVCVCCENLTAATGAAATGSVSIIGKTERARYTASYTHIFLYTKGTQGHVRELARNKTAATAAAVAGLLYILFAIFERKAQTQYGVRAYIYRPKALTDAARNAKAPGSISRFCAAFIIYDDGDVHLIVEETHYNCMAIAARTSVESPEWLLSFRDLSKYLRGRLKVVACHARTDSDNPASLRRKLIDSARGYGQAQCCIFTRHRIRGKNYRADKTCRCPLHEFIFVTLHTLCEEERRGGTTRRINTLRYYDARLYGISGVCMASTCVYTDIARNLFAFSVVDSENQGMRHLVATYFILCFLCCCTRRFTTTCIGHISVLTAKKKKFPSRTRFMYTHASTMLTARSDTTTTTTTTTSPPRARTGRRERKKKEKKRKRERGSTFAEKGEKEETLAVGISRVDRNPRSERVITCMYTRRDEINFSWRSENSSNFVYTESSRSGTRGVSGVGGDAAAALASASRAYSSSITCFIRRRSVVCDYMEQTIQLDAQDNLGNSALHSAIHCGNVDMVEFLLLKGANPNVANNDGMTPLHIIRLKRAVRDHLLMTFLRICDHMQQTLQLDAQDKLGNTPLHLAVLDGCLVMIEPLLRRGANPNLTNQEGTTPLHIICKKGTDAHIYAMNFFRVCDNVYRTVHVDVRDKFERTPLEWAVANRLHLVVDILLDNGANLRNFIFPFPRHYDEHLKPKSDENINSFRSRLVKDALAVVKRLEKKGWKLQEHDKLKVMSIIRRYGLLKKSSEKFEESRRDAHVVQTCYVHGVRPHILVFYIYIRRARAEQCMDPLSEKKNLTKKNSNDQSGACRIDASRAGLIVRDYETAARCSALQMCGSPRDRNIARRDCIIYKSSAWHDRERERERPATIEKRGLGAFPRPARAVRARSRLQFARSPGPHYVLL</sequence>
<dbReference type="PANTHER" id="PTHR24198:SF165">
    <property type="entry name" value="ANKYRIN REPEAT-CONTAINING PROTEIN-RELATED"/>
    <property type="match status" value="1"/>
</dbReference>
<feature type="repeat" description="ANK" evidence="3">
    <location>
        <begin position="568"/>
        <end position="600"/>
    </location>
</feature>
<feature type="transmembrane region" description="Helical" evidence="5">
    <location>
        <begin position="61"/>
        <end position="78"/>
    </location>
</feature>
<dbReference type="Proteomes" id="UP000479190">
    <property type="component" value="Unassembled WGS sequence"/>
</dbReference>
<feature type="region of interest" description="Disordered" evidence="4">
    <location>
        <begin position="345"/>
        <end position="389"/>
    </location>
</feature>
<keyword evidence="5" id="KW-0812">Transmembrane</keyword>
<reference evidence="6 7" key="1">
    <citation type="submission" date="2020-02" db="EMBL/GenBank/DDBJ databases">
        <authorList>
            <person name="Ferguson B K."/>
        </authorList>
    </citation>
    <scope>NUCLEOTIDE SEQUENCE [LARGE SCALE GENOMIC DNA]</scope>
</reference>
<feature type="repeat" description="ANK" evidence="3">
    <location>
        <begin position="494"/>
        <end position="526"/>
    </location>
</feature>
<dbReference type="OrthoDB" id="366390at2759"/>
<dbReference type="EMBL" id="CADCXV010000591">
    <property type="protein sequence ID" value="CAB0030955.1"/>
    <property type="molecule type" value="Genomic_DNA"/>
</dbReference>
<evidence type="ECO:0000256" key="4">
    <source>
        <dbReference type="SAM" id="MobiDB-lite"/>
    </source>
</evidence>
<keyword evidence="5" id="KW-0472">Membrane</keyword>
<keyword evidence="5" id="KW-1133">Transmembrane helix</keyword>
<feature type="compositionally biased region" description="Basic residues" evidence="4">
    <location>
        <begin position="363"/>
        <end position="379"/>
    </location>
</feature>
<keyword evidence="2 3" id="KW-0040">ANK repeat</keyword>
<dbReference type="AlphaFoldDB" id="A0A6H5I7N4"/>
<dbReference type="SUPFAM" id="SSF48403">
    <property type="entry name" value="Ankyrin repeat"/>
    <property type="match status" value="1"/>
</dbReference>
<evidence type="ECO:0000256" key="2">
    <source>
        <dbReference type="ARBA" id="ARBA00023043"/>
    </source>
</evidence>
<dbReference type="InterPro" id="IPR036770">
    <property type="entry name" value="Ankyrin_rpt-contain_sf"/>
</dbReference>
<evidence type="ECO:0000256" key="3">
    <source>
        <dbReference type="PROSITE-ProRule" id="PRU00023"/>
    </source>
</evidence>
<proteinExistence type="predicted"/>
<dbReference type="PANTHER" id="PTHR24198">
    <property type="entry name" value="ANKYRIN REPEAT AND PROTEIN KINASE DOMAIN-CONTAINING PROTEIN"/>
    <property type="match status" value="1"/>
</dbReference>
<dbReference type="Pfam" id="PF12796">
    <property type="entry name" value="Ank_2"/>
    <property type="match status" value="1"/>
</dbReference>
<organism evidence="6 7">
    <name type="scientific">Trichogramma brassicae</name>
    <dbReference type="NCBI Taxonomy" id="86971"/>
    <lineage>
        <taxon>Eukaryota</taxon>
        <taxon>Metazoa</taxon>
        <taxon>Ecdysozoa</taxon>
        <taxon>Arthropoda</taxon>
        <taxon>Hexapoda</taxon>
        <taxon>Insecta</taxon>
        <taxon>Pterygota</taxon>
        <taxon>Neoptera</taxon>
        <taxon>Endopterygota</taxon>
        <taxon>Hymenoptera</taxon>
        <taxon>Apocrita</taxon>
        <taxon>Proctotrupomorpha</taxon>
        <taxon>Chalcidoidea</taxon>
        <taxon>Trichogrammatidae</taxon>
        <taxon>Trichogramma</taxon>
    </lineage>
</organism>
<keyword evidence="1" id="KW-0677">Repeat</keyword>
<gene>
    <name evidence="6" type="ORF">TBRA_LOCUS2938</name>
</gene>
<dbReference type="InterPro" id="IPR002110">
    <property type="entry name" value="Ankyrin_rpt"/>
</dbReference>
<dbReference type="PROSITE" id="PS50297">
    <property type="entry name" value="ANK_REP_REGION"/>
    <property type="match status" value="2"/>
</dbReference>
<evidence type="ECO:0000313" key="6">
    <source>
        <dbReference type="EMBL" id="CAB0030955.1"/>
    </source>
</evidence>
<keyword evidence="7" id="KW-1185">Reference proteome</keyword>
<feature type="compositionally biased region" description="Low complexity" evidence="4">
    <location>
        <begin position="345"/>
        <end position="362"/>
    </location>
</feature>
<dbReference type="SMART" id="SM00248">
    <property type="entry name" value="ANK"/>
    <property type="match status" value="3"/>
</dbReference>
<evidence type="ECO:0000313" key="7">
    <source>
        <dbReference type="Proteomes" id="UP000479190"/>
    </source>
</evidence>
<evidence type="ECO:0000256" key="5">
    <source>
        <dbReference type="SAM" id="Phobius"/>
    </source>
</evidence>
<dbReference type="Gene3D" id="1.25.40.20">
    <property type="entry name" value="Ankyrin repeat-containing domain"/>
    <property type="match status" value="2"/>
</dbReference>
<protein>
    <submittedName>
        <fullName evidence="6">Uncharacterized protein</fullName>
    </submittedName>
</protein>
<name>A0A6H5I7N4_9HYME</name>
<evidence type="ECO:0000256" key="1">
    <source>
        <dbReference type="ARBA" id="ARBA00022737"/>
    </source>
</evidence>
<accession>A0A6H5I7N4</accession>